<evidence type="ECO:0000313" key="1">
    <source>
        <dbReference type="EMBL" id="GJM62743.1"/>
    </source>
</evidence>
<gene>
    <name evidence="1" type="ORF">PEDI_32950</name>
</gene>
<sequence>MKIKEDFVPNELYKKYIADERNKEYYPHLLY</sequence>
<protein>
    <submittedName>
        <fullName evidence="1">Uncharacterized protein</fullName>
    </submittedName>
</protein>
<evidence type="ECO:0000313" key="2">
    <source>
        <dbReference type="Proteomes" id="UP001310022"/>
    </source>
</evidence>
<dbReference type="Proteomes" id="UP001310022">
    <property type="component" value="Unassembled WGS sequence"/>
</dbReference>
<dbReference type="AlphaFoldDB" id="A0AAN5AND6"/>
<dbReference type="EMBL" id="BQKE01000002">
    <property type="protein sequence ID" value="GJM62743.1"/>
    <property type="molecule type" value="Genomic_DNA"/>
</dbReference>
<proteinExistence type="predicted"/>
<name>A0AAN5AND6_9BACT</name>
<reference evidence="1 2" key="1">
    <citation type="submission" date="2021-12" db="EMBL/GenBank/DDBJ databases">
        <title>Genome sequencing of bacteria with rrn-lacking chromosome and rrn-plasmid.</title>
        <authorList>
            <person name="Anda M."/>
            <person name="Iwasaki W."/>
        </authorList>
    </citation>
    <scope>NUCLEOTIDE SEQUENCE [LARGE SCALE GENOMIC DNA]</scope>
    <source>
        <strain evidence="1 2">NBRC 15940</strain>
    </source>
</reference>
<comment type="caution">
    <text evidence="1">The sequence shown here is derived from an EMBL/GenBank/DDBJ whole genome shotgun (WGS) entry which is preliminary data.</text>
</comment>
<keyword evidence="2" id="KW-1185">Reference proteome</keyword>
<organism evidence="1 2">
    <name type="scientific">Persicobacter diffluens</name>
    <dbReference type="NCBI Taxonomy" id="981"/>
    <lineage>
        <taxon>Bacteria</taxon>
        <taxon>Pseudomonadati</taxon>
        <taxon>Bacteroidota</taxon>
        <taxon>Cytophagia</taxon>
        <taxon>Cytophagales</taxon>
        <taxon>Persicobacteraceae</taxon>
        <taxon>Persicobacter</taxon>
    </lineage>
</organism>
<accession>A0AAN5AND6</accession>